<gene>
    <name evidence="2" type="ORF">CAMP_LOCUS2821</name>
</gene>
<feature type="compositionally biased region" description="Polar residues" evidence="1">
    <location>
        <begin position="120"/>
        <end position="129"/>
    </location>
</feature>
<keyword evidence="3" id="KW-1185">Reference proteome</keyword>
<dbReference type="EMBL" id="CANHGI010000001">
    <property type="protein sequence ID" value="CAI5440184.1"/>
    <property type="molecule type" value="Genomic_DNA"/>
</dbReference>
<feature type="region of interest" description="Disordered" evidence="1">
    <location>
        <begin position="1"/>
        <end position="68"/>
    </location>
</feature>
<evidence type="ECO:0000256" key="1">
    <source>
        <dbReference type="SAM" id="MobiDB-lite"/>
    </source>
</evidence>
<reference evidence="2" key="1">
    <citation type="submission" date="2022-11" db="EMBL/GenBank/DDBJ databases">
        <authorList>
            <person name="Kikuchi T."/>
        </authorList>
    </citation>
    <scope>NUCLEOTIDE SEQUENCE</scope>
    <source>
        <strain evidence="2">PS1010</strain>
    </source>
</reference>
<dbReference type="OrthoDB" id="2162143at2759"/>
<feature type="region of interest" description="Disordered" evidence="1">
    <location>
        <begin position="119"/>
        <end position="142"/>
    </location>
</feature>
<accession>A0A9P1MU50</accession>
<proteinExistence type="predicted"/>
<evidence type="ECO:0000313" key="3">
    <source>
        <dbReference type="Proteomes" id="UP001152747"/>
    </source>
</evidence>
<organism evidence="2 3">
    <name type="scientific">Caenorhabditis angaria</name>
    <dbReference type="NCBI Taxonomy" id="860376"/>
    <lineage>
        <taxon>Eukaryota</taxon>
        <taxon>Metazoa</taxon>
        <taxon>Ecdysozoa</taxon>
        <taxon>Nematoda</taxon>
        <taxon>Chromadorea</taxon>
        <taxon>Rhabditida</taxon>
        <taxon>Rhabditina</taxon>
        <taxon>Rhabditomorpha</taxon>
        <taxon>Rhabditoidea</taxon>
        <taxon>Rhabditidae</taxon>
        <taxon>Peloderinae</taxon>
        <taxon>Caenorhabditis</taxon>
    </lineage>
</organism>
<evidence type="ECO:0000313" key="2">
    <source>
        <dbReference type="EMBL" id="CAI5440184.1"/>
    </source>
</evidence>
<protein>
    <submittedName>
        <fullName evidence="2">Uncharacterized protein</fullName>
    </submittedName>
</protein>
<dbReference type="AlphaFoldDB" id="A0A9P1MU50"/>
<feature type="compositionally biased region" description="Low complexity" evidence="1">
    <location>
        <begin position="45"/>
        <end position="56"/>
    </location>
</feature>
<name>A0A9P1MU50_9PELO</name>
<comment type="caution">
    <text evidence="2">The sequence shown here is derived from an EMBL/GenBank/DDBJ whole genome shotgun (WGS) entry which is preliminary data.</text>
</comment>
<dbReference type="Proteomes" id="UP001152747">
    <property type="component" value="Unassembled WGS sequence"/>
</dbReference>
<sequence>MLRRNSVTVEDAQTAVTSKLEKKHKPEKLFLRSSSVGLTPGPDEQSPSASSSAQKSPNRRESIKGHLLKFKAKAEKILEEVQNSKNLDPEASSHGNNSFISQGSELETMREELVVDEQAVSETSSQQGASLRKESRDQMRHRIRQNAQKAVERTRGNVQLNRRLARRPTVVIEELVDQNDIEAIDEQIEKTIKIGEKFMKEKRNFEDFDRKNDEFFERKNEEEKN</sequence>
<feature type="compositionally biased region" description="Basic and acidic residues" evidence="1">
    <location>
        <begin position="131"/>
        <end position="140"/>
    </location>
</feature>